<proteinExistence type="predicted"/>
<gene>
    <name evidence="2" type="ORF">NCTC13102_02088</name>
</gene>
<protein>
    <submittedName>
        <fullName evidence="2">Uncharacterized protein</fullName>
    </submittedName>
</protein>
<feature type="region of interest" description="Disordered" evidence="1">
    <location>
        <begin position="1"/>
        <end position="22"/>
    </location>
</feature>
<accession>A0A2X3E1Q0</accession>
<evidence type="ECO:0000313" key="2">
    <source>
        <dbReference type="EMBL" id="SQC36278.1"/>
    </source>
</evidence>
<dbReference type="EMBL" id="UAWL01000020">
    <property type="protein sequence ID" value="SQC36278.1"/>
    <property type="molecule type" value="Genomic_DNA"/>
</dbReference>
<dbReference type="RefSeq" id="WP_112059175.1">
    <property type="nucleotide sequence ID" value="NZ_UAWL01000020.1"/>
</dbReference>
<organism evidence="2 3">
    <name type="scientific">Helicobacter fennelliae</name>
    <dbReference type="NCBI Taxonomy" id="215"/>
    <lineage>
        <taxon>Bacteria</taxon>
        <taxon>Pseudomonadati</taxon>
        <taxon>Campylobacterota</taxon>
        <taxon>Epsilonproteobacteria</taxon>
        <taxon>Campylobacterales</taxon>
        <taxon>Helicobacteraceae</taxon>
        <taxon>Helicobacter</taxon>
    </lineage>
</organism>
<dbReference type="AlphaFoldDB" id="A0A2X3E1Q0"/>
<sequence>MQQNKQQEIKTEQESTQTQKVKQTIDTNFIECKNPQAKDKHADKVLEDFEKDYGDIDKVINLINKEESKLEKPQEEPQQQKEQEQEEPNIDKQKNELERAMDSILNARGFIDIIKALYAIEKAMYELKIASKKPDPQQVQEEIKKNKDKPLTMDFLKESIQKLREGKNKIVEYSKNIKLERAFAKELGKDIQMHDLVTDKEAKSAYEKRIDKKLVEAKDKFPNLQENFPKMLKAATEIIKPPLQELGKTAIRTMAVGAGLSL</sequence>
<name>A0A2X3E1Q0_9HELI</name>
<evidence type="ECO:0000313" key="3">
    <source>
        <dbReference type="Proteomes" id="UP000250166"/>
    </source>
</evidence>
<feature type="region of interest" description="Disordered" evidence="1">
    <location>
        <begin position="64"/>
        <end position="92"/>
    </location>
</feature>
<evidence type="ECO:0000256" key="1">
    <source>
        <dbReference type="SAM" id="MobiDB-lite"/>
    </source>
</evidence>
<dbReference type="Proteomes" id="UP000250166">
    <property type="component" value="Unassembled WGS sequence"/>
</dbReference>
<reference evidence="2 3" key="1">
    <citation type="submission" date="2018-06" db="EMBL/GenBank/DDBJ databases">
        <authorList>
            <consortium name="Pathogen Informatics"/>
            <person name="Doyle S."/>
        </authorList>
    </citation>
    <scope>NUCLEOTIDE SEQUENCE [LARGE SCALE GENOMIC DNA]</scope>
    <source>
        <strain evidence="2 3">NCTC13102</strain>
    </source>
</reference>